<dbReference type="InterPro" id="IPR017853">
    <property type="entry name" value="GH"/>
</dbReference>
<evidence type="ECO:0000313" key="7">
    <source>
        <dbReference type="EMBL" id="VAV93249.1"/>
    </source>
</evidence>
<evidence type="ECO:0000256" key="5">
    <source>
        <dbReference type="ARBA" id="ARBA00023295"/>
    </source>
</evidence>
<name>A0A3B0RMW3_9ZZZZ</name>
<proteinExistence type="inferred from homology"/>
<organism evidence="7">
    <name type="scientific">hydrothermal vent metagenome</name>
    <dbReference type="NCBI Taxonomy" id="652676"/>
    <lineage>
        <taxon>unclassified sequences</taxon>
        <taxon>metagenomes</taxon>
        <taxon>ecological metagenomes</taxon>
    </lineage>
</organism>
<evidence type="ECO:0000256" key="1">
    <source>
        <dbReference type="ARBA" id="ARBA00001231"/>
    </source>
</evidence>
<keyword evidence="5 7" id="KW-0326">Glycosidase</keyword>
<evidence type="ECO:0000256" key="4">
    <source>
        <dbReference type="ARBA" id="ARBA00022801"/>
    </source>
</evidence>
<dbReference type="InterPro" id="IPR036962">
    <property type="entry name" value="Glyco_hydro_3_N_sf"/>
</dbReference>
<dbReference type="EC" id="3.2.1.52" evidence="3"/>
<evidence type="ECO:0000256" key="3">
    <source>
        <dbReference type="ARBA" id="ARBA00012663"/>
    </source>
</evidence>
<dbReference type="PANTHER" id="PTHR30480">
    <property type="entry name" value="BETA-HEXOSAMINIDASE-RELATED"/>
    <property type="match status" value="1"/>
</dbReference>
<dbReference type="AlphaFoldDB" id="A0A3B0RMW3"/>
<dbReference type="InterPro" id="IPR050226">
    <property type="entry name" value="NagZ_Beta-hexosaminidase"/>
</dbReference>
<gene>
    <name evidence="7" type="ORF">MNBD_ALPHA05-1910</name>
</gene>
<dbReference type="Pfam" id="PF00933">
    <property type="entry name" value="Glyco_hydro_3"/>
    <property type="match status" value="1"/>
</dbReference>
<evidence type="ECO:0000256" key="2">
    <source>
        <dbReference type="ARBA" id="ARBA00005336"/>
    </source>
</evidence>
<dbReference type="EMBL" id="UOEH01000110">
    <property type="protein sequence ID" value="VAV93249.1"/>
    <property type="molecule type" value="Genomic_DNA"/>
</dbReference>
<dbReference type="SUPFAM" id="SSF51445">
    <property type="entry name" value="(Trans)glycosidases"/>
    <property type="match status" value="1"/>
</dbReference>
<protein>
    <recommendedName>
        <fullName evidence="3">beta-N-acetylhexosaminidase</fullName>
        <ecNumber evidence="3">3.2.1.52</ecNumber>
    </recommendedName>
</protein>
<accession>A0A3B0RMW3</accession>
<dbReference type="Gene3D" id="3.20.20.300">
    <property type="entry name" value="Glycoside hydrolase, family 3, N-terminal domain"/>
    <property type="match status" value="1"/>
</dbReference>
<evidence type="ECO:0000259" key="6">
    <source>
        <dbReference type="Pfam" id="PF00933"/>
    </source>
</evidence>
<keyword evidence="4 7" id="KW-0378">Hydrolase</keyword>
<dbReference type="GO" id="GO:0005975">
    <property type="term" value="P:carbohydrate metabolic process"/>
    <property type="evidence" value="ECO:0007669"/>
    <property type="project" value="InterPro"/>
</dbReference>
<comment type="similarity">
    <text evidence="2">Belongs to the glycosyl hydrolase 3 family.</text>
</comment>
<feature type="non-terminal residue" evidence="7">
    <location>
        <position position="1"/>
    </location>
</feature>
<comment type="catalytic activity">
    <reaction evidence="1">
        <text>Hydrolysis of terminal non-reducing N-acetyl-D-hexosamine residues in N-acetyl-beta-D-hexosaminides.</text>
        <dbReference type="EC" id="3.2.1.52"/>
    </reaction>
</comment>
<reference evidence="7" key="1">
    <citation type="submission" date="2018-06" db="EMBL/GenBank/DDBJ databases">
        <authorList>
            <person name="Zhirakovskaya E."/>
        </authorList>
    </citation>
    <scope>NUCLEOTIDE SEQUENCE</scope>
</reference>
<dbReference type="GO" id="GO:0004563">
    <property type="term" value="F:beta-N-acetylhexosaminidase activity"/>
    <property type="evidence" value="ECO:0007669"/>
    <property type="project" value="UniProtKB-EC"/>
</dbReference>
<dbReference type="PANTHER" id="PTHR30480:SF13">
    <property type="entry name" value="BETA-HEXOSAMINIDASE"/>
    <property type="match status" value="1"/>
</dbReference>
<feature type="domain" description="Glycoside hydrolase family 3 N-terminal" evidence="6">
    <location>
        <begin position="36"/>
        <end position="264"/>
    </location>
</feature>
<dbReference type="GO" id="GO:0009254">
    <property type="term" value="P:peptidoglycan turnover"/>
    <property type="evidence" value="ECO:0007669"/>
    <property type="project" value="TreeGrafter"/>
</dbReference>
<sequence>VDPWGFIVFARHCASADELRAHCDELRACVGRDAPILIDQEGGRVARMKPPVFPAHPAPAVFGDLWRLDPTVAREASRLNGYLLGRLVSDCGVTINCIPMLDVPQADADPTVIGDRAYAKHGDIIASLAKAACAGLLAGGALPVIKHLPGHGRALCDSHYELPRTSARREDLQDVDFAPFRALNDVRMGMTAHVLYEAYDAERCATLSPIIIEEVIRGEIGFDGLLFSDDLKMKALGGSLEARMRDSLAAGGDIALCCNFTMDEKREALKGAGALSGKSVTRAAAALDELQAVERGDTAEAYSRLQAMLAPVLG</sequence>
<dbReference type="InterPro" id="IPR001764">
    <property type="entry name" value="Glyco_hydro_3_N"/>
</dbReference>